<feature type="compositionally biased region" description="Pro residues" evidence="1">
    <location>
        <begin position="70"/>
        <end position="81"/>
    </location>
</feature>
<feature type="compositionally biased region" description="Low complexity" evidence="1">
    <location>
        <begin position="519"/>
        <end position="536"/>
    </location>
</feature>
<evidence type="ECO:0000256" key="1">
    <source>
        <dbReference type="SAM" id="MobiDB-lite"/>
    </source>
</evidence>
<dbReference type="Proteomes" id="UP000218209">
    <property type="component" value="Unassembled WGS sequence"/>
</dbReference>
<organism evidence="2 3">
    <name type="scientific">Porphyra umbilicalis</name>
    <name type="common">Purple laver</name>
    <name type="synonym">Red alga</name>
    <dbReference type="NCBI Taxonomy" id="2786"/>
    <lineage>
        <taxon>Eukaryota</taxon>
        <taxon>Rhodophyta</taxon>
        <taxon>Bangiophyceae</taxon>
        <taxon>Bangiales</taxon>
        <taxon>Bangiaceae</taxon>
        <taxon>Porphyra</taxon>
    </lineage>
</organism>
<feature type="region of interest" description="Disordered" evidence="1">
    <location>
        <begin position="211"/>
        <end position="233"/>
    </location>
</feature>
<reference evidence="2 3" key="1">
    <citation type="submission" date="2017-03" db="EMBL/GenBank/DDBJ databases">
        <title>WGS assembly of Porphyra umbilicalis.</title>
        <authorList>
            <person name="Brawley S.H."/>
            <person name="Blouin N.A."/>
            <person name="Ficko-Blean E."/>
            <person name="Wheeler G.L."/>
            <person name="Lohr M."/>
            <person name="Goodson H.V."/>
            <person name="Jenkins J.W."/>
            <person name="Blaby-Haas C.E."/>
            <person name="Helliwell K.E."/>
            <person name="Chan C."/>
            <person name="Marriage T."/>
            <person name="Bhattacharya D."/>
            <person name="Klein A.S."/>
            <person name="Badis Y."/>
            <person name="Brodie J."/>
            <person name="Cao Y."/>
            <person name="Collen J."/>
            <person name="Dittami S.M."/>
            <person name="Gachon C.M."/>
            <person name="Green B.R."/>
            <person name="Karpowicz S."/>
            <person name="Kim J.W."/>
            <person name="Kudahl U."/>
            <person name="Lin S."/>
            <person name="Michel G."/>
            <person name="Mittag M."/>
            <person name="Olson B.J."/>
            <person name="Pangilinan J."/>
            <person name="Peng Y."/>
            <person name="Qiu H."/>
            <person name="Shu S."/>
            <person name="Singer J.T."/>
            <person name="Smith A.G."/>
            <person name="Sprecher B.N."/>
            <person name="Wagner V."/>
            <person name="Wang W."/>
            <person name="Wang Z.-Y."/>
            <person name="Yan J."/>
            <person name="Yarish C."/>
            <person name="Zoeuner-Riek S."/>
            <person name="Zhuang Y."/>
            <person name="Zou Y."/>
            <person name="Lindquist E.A."/>
            <person name="Grimwood J."/>
            <person name="Barry K."/>
            <person name="Rokhsar D.S."/>
            <person name="Schmutz J."/>
            <person name="Stiller J.W."/>
            <person name="Grossman A.R."/>
            <person name="Prochnik S.E."/>
        </authorList>
    </citation>
    <scope>NUCLEOTIDE SEQUENCE [LARGE SCALE GENOMIC DNA]</scope>
    <source>
        <strain evidence="2">4086291</strain>
    </source>
</reference>
<feature type="compositionally biased region" description="Gly residues" evidence="1">
    <location>
        <begin position="434"/>
        <end position="444"/>
    </location>
</feature>
<feature type="compositionally biased region" description="Low complexity" evidence="1">
    <location>
        <begin position="298"/>
        <end position="313"/>
    </location>
</feature>
<feature type="region of interest" description="Disordered" evidence="1">
    <location>
        <begin position="433"/>
        <end position="536"/>
    </location>
</feature>
<feature type="compositionally biased region" description="Low complexity" evidence="1">
    <location>
        <begin position="472"/>
        <end position="488"/>
    </location>
</feature>
<gene>
    <name evidence="2" type="ORF">BU14_0027s0054</name>
</gene>
<proteinExistence type="predicted"/>
<protein>
    <submittedName>
        <fullName evidence="2">Uncharacterized protein</fullName>
    </submittedName>
</protein>
<feature type="region of interest" description="Disordered" evidence="1">
    <location>
        <begin position="254"/>
        <end position="393"/>
    </location>
</feature>
<dbReference type="EMBL" id="KV918766">
    <property type="protein sequence ID" value="OSX81028.1"/>
    <property type="molecule type" value="Genomic_DNA"/>
</dbReference>
<feature type="compositionally biased region" description="Basic residues" evidence="1">
    <location>
        <begin position="115"/>
        <end position="128"/>
    </location>
</feature>
<feature type="compositionally biased region" description="Low complexity" evidence="1">
    <location>
        <begin position="51"/>
        <end position="69"/>
    </location>
</feature>
<feature type="compositionally biased region" description="Basic residues" evidence="1">
    <location>
        <begin position="316"/>
        <end position="331"/>
    </location>
</feature>
<feature type="compositionally biased region" description="Pro residues" evidence="1">
    <location>
        <begin position="40"/>
        <end position="50"/>
    </location>
</feature>
<name>A0A1X6PJY8_PORUM</name>
<feature type="compositionally biased region" description="Gly residues" evidence="1">
    <location>
        <begin position="380"/>
        <end position="393"/>
    </location>
</feature>
<feature type="compositionally biased region" description="Gly residues" evidence="1">
    <location>
        <begin position="462"/>
        <end position="471"/>
    </location>
</feature>
<feature type="compositionally biased region" description="Basic residues" evidence="1">
    <location>
        <begin position="342"/>
        <end position="361"/>
    </location>
</feature>
<dbReference type="AlphaFoldDB" id="A0A1X6PJY8"/>
<keyword evidence="3" id="KW-1185">Reference proteome</keyword>
<feature type="region of interest" description="Disordered" evidence="1">
    <location>
        <begin position="1"/>
        <end position="163"/>
    </location>
</feature>
<accession>A0A1X6PJY8</accession>
<evidence type="ECO:0000313" key="2">
    <source>
        <dbReference type="EMBL" id="OSX81028.1"/>
    </source>
</evidence>
<feature type="compositionally biased region" description="Low complexity" evidence="1">
    <location>
        <begin position="1"/>
        <end position="10"/>
    </location>
</feature>
<evidence type="ECO:0000313" key="3">
    <source>
        <dbReference type="Proteomes" id="UP000218209"/>
    </source>
</evidence>
<sequence length="536" mass="54823">MAFGAASGAGRARRPPPPPRPSSPPARAYPFPPRSRRGAHPPPLPPPPPASSAIAAITSVSAGTPATTATPPPPPRAPRVLPPEELGGRRRGAPPPPLPRRDRVSAVARDAGGGHPRRPRAHRARRLGCGRGPARRGAATDRGRRPCGGGRGRRGVGRRGCAPPTRAWRAGVAAAEYAVALTGALARGTWRWPAPLSKTVPRTGRRRWVRRRPARRSAPSAMAARGGGWRRGRACPRAATLGAAVVWADAARTPPPRAAPTAAPPRCSMTRSRRPTLAPAPCPLVGGPRHGVDGRRGSGCARGARASLMARPRGGLGRRGRRAHPPSRRALSRGAPPPSAARQRRRAPTHAPHWRQRRRTRGCSPPRTSDRRRPPHGRRGGGGGSGGGGAVGGAGGARPIARLVAGGGGAAGAAATAPAGALGEHVGHPVGRLAGWGRGGGGDRGLPTSHTTADAAGRHAAGRGGGRGGAPRGRAARGARPGGVWRAGEATATGGSPTWTRRDARGQSSAHCRARVRVAGRGPWRAARRGPSPAAP</sequence>
<feature type="compositionally biased region" description="Pro residues" evidence="1">
    <location>
        <begin position="15"/>
        <end position="24"/>
    </location>
</feature>